<organism evidence="2 3">
    <name type="scientific">Adineta steineri</name>
    <dbReference type="NCBI Taxonomy" id="433720"/>
    <lineage>
        <taxon>Eukaryota</taxon>
        <taxon>Metazoa</taxon>
        <taxon>Spiralia</taxon>
        <taxon>Gnathifera</taxon>
        <taxon>Rotifera</taxon>
        <taxon>Eurotatoria</taxon>
        <taxon>Bdelloidea</taxon>
        <taxon>Adinetida</taxon>
        <taxon>Adinetidae</taxon>
        <taxon>Adineta</taxon>
    </lineage>
</organism>
<name>A0A819NUE6_9BILA</name>
<accession>A0A819NUE6</accession>
<dbReference type="AlphaFoldDB" id="A0A819NUE6"/>
<evidence type="ECO:0000313" key="3">
    <source>
        <dbReference type="Proteomes" id="UP000663881"/>
    </source>
</evidence>
<dbReference type="Proteomes" id="UP000663881">
    <property type="component" value="Unassembled WGS sequence"/>
</dbReference>
<feature type="region of interest" description="Disordered" evidence="1">
    <location>
        <begin position="1"/>
        <end position="55"/>
    </location>
</feature>
<comment type="caution">
    <text evidence="2">The sequence shown here is derived from an EMBL/GenBank/DDBJ whole genome shotgun (WGS) entry which is preliminary data.</text>
</comment>
<protein>
    <submittedName>
        <fullName evidence="2">Uncharacterized protein</fullName>
    </submittedName>
</protein>
<dbReference type="EMBL" id="CAJOAY010003102">
    <property type="protein sequence ID" value="CAF4002119.1"/>
    <property type="molecule type" value="Genomic_DNA"/>
</dbReference>
<evidence type="ECO:0000313" key="2">
    <source>
        <dbReference type="EMBL" id="CAF4002119.1"/>
    </source>
</evidence>
<gene>
    <name evidence="2" type="ORF">OKA104_LOCUS29848</name>
</gene>
<feature type="compositionally biased region" description="Basic and acidic residues" evidence="1">
    <location>
        <begin position="42"/>
        <end position="55"/>
    </location>
</feature>
<reference evidence="2" key="1">
    <citation type="submission" date="2021-02" db="EMBL/GenBank/DDBJ databases">
        <authorList>
            <person name="Nowell W R."/>
        </authorList>
    </citation>
    <scope>NUCLEOTIDE SEQUENCE</scope>
</reference>
<sequence length="55" mass="6287">MASSNVVSPYLEPSKLVAGEPKPLNERVEYMHPNQQPISDHPNNKIERISPRIYD</sequence>
<evidence type="ECO:0000256" key="1">
    <source>
        <dbReference type="SAM" id="MobiDB-lite"/>
    </source>
</evidence>
<feature type="non-terminal residue" evidence="2">
    <location>
        <position position="55"/>
    </location>
</feature>
<proteinExistence type="predicted"/>